<feature type="compositionally biased region" description="Acidic residues" evidence="1">
    <location>
        <begin position="7"/>
        <end position="17"/>
    </location>
</feature>
<proteinExistence type="predicted"/>
<protein>
    <submittedName>
        <fullName evidence="2">Uncharacterized protein</fullName>
    </submittedName>
</protein>
<sequence length="115" mass="13331">YSSESGANDDDFDEAPNEEFRNQSCVLDTDRDEDEEDNDNDDNSDMLFRKSKSKSSFFNSIRANLVNDNNDNSDDNDNDFVNKEDKNFDSDHKSFVKVLKETPKIHDMDENDENT</sequence>
<feature type="region of interest" description="Disordered" evidence="1">
    <location>
        <begin position="1"/>
        <end position="49"/>
    </location>
</feature>
<feature type="region of interest" description="Disordered" evidence="1">
    <location>
        <begin position="64"/>
        <end position="87"/>
    </location>
</feature>
<feature type="non-terminal residue" evidence="2">
    <location>
        <position position="115"/>
    </location>
</feature>
<evidence type="ECO:0000313" key="2">
    <source>
        <dbReference type="EMBL" id="JAS63918.1"/>
    </source>
</evidence>
<dbReference type="EMBL" id="GECZ01005851">
    <property type="protein sequence ID" value="JAS63918.1"/>
    <property type="molecule type" value="Transcribed_RNA"/>
</dbReference>
<feature type="non-terminal residue" evidence="2">
    <location>
        <position position="1"/>
    </location>
</feature>
<feature type="compositionally biased region" description="Acidic residues" evidence="1">
    <location>
        <begin position="30"/>
        <end position="44"/>
    </location>
</feature>
<dbReference type="AlphaFoldDB" id="A0A1B6GN95"/>
<organism evidence="2">
    <name type="scientific">Cuerna arida</name>
    <dbReference type="NCBI Taxonomy" id="1464854"/>
    <lineage>
        <taxon>Eukaryota</taxon>
        <taxon>Metazoa</taxon>
        <taxon>Ecdysozoa</taxon>
        <taxon>Arthropoda</taxon>
        <taxon>Hexapoda</taxon>
        <taxon>Insecta</taxon>
        <taxon>Pterygota</taxon>
        <taxon>Neoptera</taxon>
        <taxon>Paraneoptera</taxon>
        <taxon>Hemiptera</taxon>
        <taxon>Auchenorrhyncha</taxon>
        <taxon>Membracoidea</taxon>
        <taxon>Cicadellidae</taxon>
        <taxon>Cicadellinae</taxon>
        <taxon>Proconiini</taxon>
        <taxon>Cuerna</taxon>
    </lineage>
</organism>
<evidence type="ECO:0000256" key="1">
    <source>
        <dbReference type="SAM" id="MobiDB-lite"/>
    </source>
</evidence>
<reference evidence="2" key="1">
    <citation type="submission" date="2015-11" db="EMBL/GenBank/DDBJ databases">
        <title>De novo transcriptome assembly of four potential Pierce s Disease insect vectors from Arizona vineyards.</title>
        <authorList>
            <person name="Tassone E.E."/>
        </authorList>
    </citation>
    <scope>NUCLEOTIDE SEQUENCE</scope>
</reference>
<gene>
    <name evidence="2" type="ORF">g.46089</name>
</gene>
<name>A0A1B6GN95_9HEMI</name>
<accession>A0A1B6GN95</accession>